<dbReference type="Pfam" id="PF04238">
    <property type="entry name" value="DUF420"/>
    <property type="match status" value="1"/>
</dbReference>
<keyword evidence="1" id="KW-0812">Transmembrane</keyword>
<dbReference type="RefSeq" id="WP_345032879.1">
    <property type="nucleotide sequence ID" value="NZ_BAABEY010000036.1"/>
</dbReference>
<accession>A0ABP8MCW9</accession>
<organism evidence="2 3">
    <name type="scientific">Ravibacter arvi</name>
    <dbReference type="NCBI Taxonomy" id="2051041"/>
    <lineage>
        <taxon>Bacteria</taxon>
        <taxon>Pseudomonadati</taxon>
        <taxon>Bacteroidota</taxon>
        <taxon>Cytophagia</taxon>
        <taxon>Cytophagales</taxon>
        <taxon>Spirosomataceae</taxon>
        <taxon>Ravibacter</taxon>
    </lineage>
</organism>
<name>A0ABP8MCW9_9BACT</name>
<dbReference type="PANTHER" id="PTHR37692">
    <property type="entry name" value="HYPOTHETICAL MEMBRANE SPANNING PROTEIN"/>
    <property type="match status" value="1"/>
</dbReference>
<dbReference type="EMBL" id="BAABEY010000036">
    <property type="protein sequence ID" value="GAA4447308.1"/>
    <property type="molecule type" value="Genomic_DNA"/>
</dbReference>
<evidence type="ECO:0000256" key="1">
    <source>
        <dbReference type="SAM" id="Phobius"/>
    </source>
</evidence>
<feature type="transmembrane region" description="Helical" evidence="1">
    <location>
        <begin position="42"/>
        <end position="64"/>
    </location>
</feature>
<feature type="transmembrane region" description="Helical" evidence="1">
    <location>
        <begin position="153"/>
        <end position="172"/>
    </location>
</feature>
<feature type="transmembrane region" description="Helical" evidence="1">
    <location>
        <begin position="114"/>
        <end position="133"/>
    </location>
</feature>
<keyword evidence="1" id="KW-1133">Transmembrane helix</keyword>
<evidence type="ECO:0000313" key="2">
    <source>
        <dbReference type="EMBL" id="GAA4447308.1"/>
    </source>
</evidence>
<proteinExistence type="predicted"/>
<feature type="transmembrane region" description="Helical" evidence="1">
    <location>
        <begin position="12"/>
        <end position="30"/>
    </location>
</feature>
<gene>
    <name evidence="2" type="ORF">GCM10023091_41960</name>
</gene>
<dbReference type="Proteomes" id="UP001501508">
    <property type="component" value="Unassembled WGS sequence"/>
</dbReference>
<evidence type="ECO:0000313" key="3">
    <source>
        <dbReference type="Proteomes" id="UP001501508"/>
    </source>
</evidence>
<feature type="transmembrane region" description="Helical" evidence="1">
    <location>
        <begin position="76"/>
        <end position="94"/>
    </location>
</feature>
<sequence length="177" mass="20026">MNLEKQAVYNRWINILAVVIPLVVALLLGIRQKIDLGEWTKALPHLNGGINSLTAVLLLVGRWYIKKGNIAVHRRVMTGAFLLGSAFLVSYVLYHVSNDSTSFGSVNPFVRGIYYFLLISHIALSVVVVWFVLRAVYFAFSGQIEAHRRVVKYAYPIWLYVSITGVVVYLMISPYYS</sequence>
<protein>
    <submittedName>
        <fullName evidence="2">DUF420 domain-containing protein</fullName>
    </submittedName>
</protein>
<keyword evidence="1" id="KW-0472">Membrane</keyword>
<reference evidence="3" key="1">
    <citation type="journal article" date="2019" name="Int. J. Syst. Evol. Microbiol.">
        <title>The Global Catalogue of Microorganisms (GCM) 10K type strain sequencing project: providing services to taxonomists for standard genome sequencing and annotation.</title>
        <authorList>
            <consortium name="The Broad Institute Genomics Platform"/>
            <consortium name="The Broad Institute Genome Sequencing Center for Infectious Disease"/>
            <person name="Wu L."/>
            <person name="Ma J."/>
        </authorList>
    </citation>
    <scope>NUCLEOTIDE SEQUENCE [LARGE SCALE GENOMIC DNA]</scope>
    <source>
        <strain evidence="3">JCM 31920</strain>
    </source>
</reference>
<dbReference type="PANTHER" id="PTHR37692:SF1">
    <property type="entry name" value="DUF420 DOMAIN-CONTAINING PROTEIN"/>
    <property type="match status" value="1"/>
</dbReference>
<dbReference type="InterPro" id="IPR007352">
    <property type="entry name" value="DUF420"/>
</dbReference>
<keyword evidence="3" id="KW-1185">Reference proteome</keyword>
<comment type="caution">
    <text evidence="2">The sequence shown here is derived from an EMBL/GenBank/DDBJ whole genome shotgun (WGS) entry which is preliminary data.</text>
</comment>